<dbReference type="AlphaFoldDB" id="A0A4Y6PPW4"/>
<accession>A0A5B8Y0Y3</accession>
<feature type="compositionally biased region" description="Basic and acidic residues" evidence="1">
    <location>
        <begin position="62"/>
        <end position="86"/>
    </location>
</feature>
<organism evidence="2 3">
    <name type="scientific">Persicimonas caeni</name>
    <dbReference type="NCBI Taxonomy" id="2292766"/>
    <lineage>
        <taxon>Bacteria</taxon>
        <taxon>Deltaproteobacteria</taxon>
        <taxon>Bradymonadales</taxon>
        <taxon>Bradymonadaceae</taxon>
        <taxon>Persicimonas</taxon>
    </lineage>
</organism>
<gene>
    <name evidence="2" type="ORF">FIV42_06340</name>
</gene>
<feature type="region of interest" description="Disordered" evidence="1">
    <location>
        <begin position="62"/>
        <end position="92"/>
    </location>
</feature>
<dbReference type="Proteomes" id="UP000315995">
    <property type="component" value="Chromosome"/>
</dbReference>
<protein>
    <submittedName>
        <fullName evidence="2">Uncharacterized protein</fullName>
    </submittedName>
</protein>
<dbReference type="RefSeq" id="WP_141196858.1">
    <property type="nucleotide sequence ID" value="NZ_CP041186.1"/>
</dbReference>
<keyword evidence="3" id="KW-1185">Reference proteome</keyword>
<accession>A0A4Y6PPW4</accession>
<evidence type="ECO:0000313" key="3">
    <source>
        <dbReference type="Proteomes" id="UP000315995"/>
    </source>
</evidence>
<name>A0A4Y6PPW4_PERCE</name>
<proteinExistence type="predicted"/>
<dbReference type="EMBL" id="CP041186">
    <property type="protein sequence ID" value="QDG50364.1"/>
    <property type="molecule type" value="Genomic_DNA"/>
</dbReference>
<reference evidence="2 3" key="1">
    <citation type="submission" date="2019-06" db="EMBL/GenBank/DDBJ databases">
        <title>Persicimonas caeni gen. nov., sp. nov., a predatory bacterium isolated from solar saltern.</title>
        <authorList>
            <person name="Wang S."/>
        </authorList>
    </citation>
    <scope>NUCLEOTIDE SEQUENCE [LARGE SCALE GENOMIC DNA]</scope>
    <source>
        <strain evidence="2 3">YN101</strain>
    </source>
</reference>
<sequence>MERKSWKSKTQNGIIVVILLLVAYFALTDEHGKFSVPSAGGLAVQRVGDGFESMITAVAETTKEKNREMQQVHDNYERRTADRVEDNGGEAP</sequence>
<evidence type="ECO:0000256" key="1">
    <source>
        <dbReference type="SAM" id="MobiDB-lite"/>
    </source>
</evidence>
<evidence type="ECO:0000313" key="2">
    <source>
        <dbReference type="EMBL" id="QDG50364.1"/>
    </source>
</evidence>